<dbReference type="PANTHER" id="PTHR43190:SF3">
    <property type="entry name" value="N-ACETYL-D-GLUCOSAMINE KINASE"/>
    <property type="match status" value="1"/>
</dbReference>
<proteinExistence type="predicted"/>
<reference evidence="2" key="2">
    <citation type="submission" date="2023-01" db="EMBL/GenBank/DDBJ databases">
        <authorList>
            <person name="Sun Q."/>
            <person name="Evtushenko L."/>
        </authorList>
    </citation>
    <scope>NUCLEOTIDE SEQUENCE</scope>
    <source>
        <strain evidence="2">VKM Ac-1020</strain>
    </source>
</reference>
<dbReference type="AlphaFoldDB" id="A0A9W6H332"/>
<dbReference type="RefSeq" id="WP_271172807.1">
    <property type="nucleotide sequence ID" value="NZ_BSEJ01000004.1"/>
</dbReference>
<protein>
    <recommendedName>
        <fullName evidence="1">ATPase BadF/BadG/BcrA/BcrD type domain-containing protein</fullName>
    </recommendedName>
</protein>
<comment type="caution">
    <text evidence="2">The sequence shown here is derived from an EMBL/GenBank/DDBJ whole genome shotgun (WGS) entry which is preliminary data.</text>
</comment>
<evidence type="ECO:0000313" key="3">
    <source>
        <dbReference type="Proteomes" id="UP001142462"/>
    </source>
</evidence>
<dbReference type="InterPro" id="IPR002731">
    <property type="entry name" value="ATPase_BadF"/>
</dbReference>
<dbReference type="InterPro" id="IPR043129">
    <property type="entry name" value="ATPase_NBD"/>
</dbReference>
<keyword evidence="3" id="KW-1185">Reference proteome</keyword>
<dbReference type="Pfam" id="PF01869">
    <property type="entry name" value="BcrAD_BadFG"/>
    <property type="match status" value="1"/>
</dbReference>
<evidence type="ECO:0000259" key="1">
    <source>
        <dbReference type="Pfam" id="PF01869"/>
    </source>
</evidence>
<dbReference type="InterPro" id="IPR052519">
    <property type="entry name" value="Euk-type_GlcNAc_Kinase"/>
</dbReference>
<name>A0A9W6H332_9MICO</name>
<dbReference type="Proteomes" id="UP001142462">
    <property type="component" value="Unassembled WGS sequence"/>
</dbReference>
<feature type="domain" description="ATPase BadF/BadG/BcrA/BcrD type" evidence="1">
    <location>
        <begin position="3"/>
        <end position="284"/>
    </location>
</feature>
<reference evidence="2" key="1">
    <citation type="journal article" date="2014" name="Int. J. Syst. Evol. Microbiol.">
        <title>Complete genome sequence of Corynebacterium casei LMG S-19264T (=DSM 44701T), isolated from a smear-ripened cheese.</title>
        <authorList>
            <consortium name="US DOE Joint Genome Institute (JGI-PGF)"/>
            <person name="Walter F."/>
            <person name="Albersmeier A."/>
            <person name="Kalinowski J."/>
            <person name="Ruckert C."/>
        </authorList>
    </citation>
    <scope>NUCLEOTIDE SEQUENCE</scope>
    <source>
        <strain evidence="2">VKM Ac-1020</strain>
    </source>
</reference>
<dbReference type="Gene3D" id="3.30.420.40">
    <property type="match status" value="2"/>
</dbReference>
<dbReference type="SUPFAM" id="SSF53067">
    <property type="entry name" value="Actin-like ATPase domain"/>
    <property type="match status" value="1"/>
</dbReference>
<dbReference type="EMBL" id="BSEJ01000004">
    <property type="protein sequence ID" value="GLJ61099.1"/>
    <property type="molecule type" value="Genomic_DNA"/>
</dbReference>
<gene>
    <name evidence="2" type="ORF">GCM10017576_12280</name>
</gene>
<dbReference type="PANTHER" id="PTHR43190">
    <property type="entry name" value="N-ACETYL-D-GLUCOSAMINE KINASE"/>
    <property type="match status" value="1"/>
</dbReference>
<sequence length="301" mass="30420">MTVLSIDAGQTGVRARVAGGVVRESPGLRTHEPLPVQLAAAARRAIDEGETDVDAVVVGASGLVDGGADAAALHALLADAGVREVRLAHDSITSYLGALGDVHGAVVAAGTGVVTLAVGPESSCRVDGWGHIMGDAGSGYWIGREALDAVMRAHDGRGPATLLSDDVRSVWRDLETAYILLQSDPSRVSRVASFARAVARRAADRDPVALEISRRAGEQLALSVVAGLRRAGLEGADAPVAPIGGVFGSAPIADAFSAALAGRAPRARIVTARGSGLDGASLLADVGPGHPLAASVAVVRR</sequence>
<accession>A0A9W6H332</accession>
<organism evidence="2 3">
    <name type="scientific">Microbacterium barkeri</name>
    <dbReference type="NCBI Taxonomy" id="33917"/>
    <lineage>
        <taxon>Bacteria</taxon>
        <taxon>Bacillati</taxon>
        <taxon>Actinomycetota</taxon>
        <taxon>Actinomycetes</taxon>
        <taxon>Micrococcales</taxon>
        <taxon>Microbacteriaceae</taxon>
        <taxon>Microbacterium</taxon>
    </lineage>
</organism>
<evidence type="ECO:0000313" key="2">
    <source>
        <dbReference type="EMBL" id="GLJ61099.1"/>
    </source>
</evidence>